<name>A0A7J9DGK1_9ROSI</name>
<reference evidence="2 3" key="1">
    <citation type="journal article" date="2019" name="Genome Biol. Evol.">
        <title>Insights into the evolution of the New World diploid cottons (Gossypium, subgenus Houzingenia) based on genome sequencing.</title>
        <authorList>
            <person name="Grover C.E."/>
            <person name="Arick M.A. 2nd"/>
            <person name="Thrash A."/>
            <person name="Conover J.L."/>
            <person name="Sanders W.S."/>
            <person name="Peterson D.G."/>
            <person name="Frelichowski J.E."/>
            <person name="Scheffler J.A."/>
            <person name="Scheffler B.E."/>
            <person name="Wendel J.F."/>
        </authorList>
    </citation>
    <scope>NUCLEOTIDE SEQUENCE [LARGE SCALE GENOMIC DNA]</scope>
    <source>
        <strain evidence="2">8</strain>
        <tissue evidence="2">Leaf</tissue>
    </source>
</reference>
<comment type="caution">
    <text evidence="2">The sequence shown here is derived from an EMBL/GenBank/DDBJ whole genome shotgun (WGS) entry which is preliminary data.</text>
</comment>
<evidence type="ECO:0000256" key="1">
    <source>
        <dbReference type="SAM" id="Coils"/>
    </source>
</evidence>
<keyword evidence="1" id="KW-0175">Coiled coil</keyword>
<feature type="non-terminal residue" evidence="2">
    <location>
        <position position="1"/>
    </location>
</feature>
<dbReference type="AlphaFoldDB" id="A0A7J9DGK1"/>
<keyword evidence="3" id="KW-1185">Reference proteome</keyword>
<evidence type="ECO:0000313" key="2">
    <source>
        <dbReference type="EMBL" id="MBA0759833.1"/>
    </source>
</evidence>
<protein>
    <submittedName>
        <fullName evidence="2">Uncharacterized protein</fullName>
    </submittedName>
</protein>
<accession>A0A7J9DGK1</accession>
<proteinExistence type="predicted"/>
<sequence length="88" mass="10529">MKKNQLTPPTDYASQNPFLEEMPSELEMARHEFERENAKLLQDISSLQEENYQLKIDVQIENSRTEKVQKEVEITRKDLRDLHLENKK</sequence>
<dbReference type="EMBL" id="JABEZW010000002">
    <property type="protein sequence ID" value="MBA0759833.1"/>
    <property type="molecule type" value="Genomic_DNA"/>
</dbReference>
<feature type="coiled-coil region" evidence="1">
    <location>
        <begin position="30"/>
        <end position="57"/>
    </location>
</feature>
<dbReference type="Proteomes" id="UP000593568">
    <property type="component" value="Unassembled WGS sequence"/>
</dbReference>
<gene>
    <name evidence="2" type="ORF">Gotri_022651</name>
</gene>
<evidence type="ECO:0000313" key="3">
    <source>
        <dbReference type="Proteomes" id="UP000593568"/>
    </source>
</evidence>
<organism evidence="2 3">
    <name type="scientific">Gossypium trilobum</name>
    <dbReference type="NCBI Taxonomy" id="34281"/>
    <lineage>
        <taxon>Eukaryota</taxon>
        <taxon>Viridiplantae</taxon>
        <taxon>Streptophyta</taxon>
        <taxon>Embryophyta</taxon>
        <taxon>Tracheophyta</taxon>
        <taxon>Spermatophyta</taxon>
        <taxon>Magnoliopsida</taxon>
        <taxon>eudicotyledons</taxon>
        <taxon>Gunneridae</taxon>
        <taxon>Pentapetalae</taxon>
        <taxon>rosids</taxon>
        <taxon>malvids</taxon>
        <taxon>Malvales</taxon>
        <taxon>Malvaceae</taxon>
        <taxon>Malvoideae</taxon>
        <taxon>Gossypium</taxon>
    </lineage>
</organism>